<dbReference type="Pfam" id="PF00651">
    <property type="entry name" value="BTB"/>
    <property type="match status" value="1"/>
</dbReference>
<evidence type="ECO:0000256" key="5">
    <source>
        <dbReference type="ARBA" id="ARBA00022786"/>
    </source>
</evidence>
<dbReference type="Pfam" id="PF07707">
    <property type="entry name" value="BACK"/>
    <property type="match status" value="1"/>
</dbReference>
<keyword evidence="10" id="KW-1185">Reference proteome</keyword>
<dbReference type="InterPro" id="IPR000210">
    <property type="entry name" value="BTB/POZ_dom"/>
</dbReference>
<comment type="function">
    <text evidence="7">Probable substrate-specific adapter of an E3 ubiquitin-protein ligase complex which mediates the ubiquitination and subsequent proteasomal degradation of target proteins. May have a role in synapse differentiation and growth.</text>
</comment>
<gene>
    <name evidence="9" type="ORF">X975_26571</name>
</gene>
<dbReference type="UniPathway" id="UPA00143"/>
<evidence type="ECO:0000256" key="1">
    <source>
        <dbReference type="ARBA" id="ARBA00004906"/>
    </source>
</evidence>
<keyword evidence="3" id="KW-0880">Kelch repeat</keyword>
<name>A0A087TCA3_STEMI</name>
<evidence type="ECO:0000256" key="4">
    <source>
        <dbReference type="ARBA" id="ARBA00022737"/>
    </source>
</evidence>
<dbReference type="PIRSF" id="PIRSF037037">
    <property type="entry name" value="Kelch-like_protein_gigaxonin"/>
    <property type="match status" value="1"/>
</dbReference>
<evidence type="ECO:0000259" key="8">
    <source>
        <dbReference type="PROSITE" id="PS50097"/>
    </source>
</evidence>
<keyword evidence="4" id="KW-0677">Repeat</keyword>
<feature type="non-terminal residue" evidence="9">
    <location>
        <position position="566"/>
    </location>
</feature>
<organism evidence="9 10">
    <name type="scientific">Stegodyphus mimosarum</name>
    <name type="common">African social velvet spider</name>
    <dbReference type="NCBI Taxonomy" id="407821"/>
    <lineage>
        <taxon>Eukaryota</taxon>
        <taxon>Metazoa</taxon>
        <taxon>Ecdysozoa</taxon>
        <taxon>Arthropoda</taxon>
        <taxon>Chelicerata</taxon>
        <taxon>Arachnida</taxon>
        <taxon>Araneae</taxon>
        <taxon>Araneomorphae</taxon>
        <taxon>Entelegynae</taxon>
        <taxon>Eresoidea</taxon>
        <taxon>Eresidae</taxon>
        <taxon>Stegodyphus</taxon>
    </lineage>
</organism>
<dbReference type="STRING" id="407821.A0A087TCA3"/>
<dbReference type="OMA" id="DEWNTIT"/>
<evidence type="ECO:0000313" key="10">
    <source>
        <dbReference type="Proteomes" id="UP000054359"/>
    </source>
</evidence>
<dbReference type="Gene3D" id="2.120.10.80">
    <property type="entry name" value="Kelch-type beta propeller"/>
    <property type="match status" value="1"/>
</dbReference>
<dbReference type="SMART" id="SM00612">
    <property type="entry name" value="Kelch"/>
    <property type="match status" value="3"/>
</dbReference>
<evidence type="ECO:0000256" key="2">
    <source>
        <dbReference type="ARBA" id="ARBA00013699"/>
    </source>
</evidence>
<dbReference type="Pfam" id="PF24981">
    <property type="entry name" value="Beta-prop_ATRN-LZTR1"/>
    <property type="match status" value="1"/>
</dbReference>
<dbReference type="SUPFAM" id="SSF117281">
    <property type="entry name" value="Kelch motif"/>
    <property type="match status" value="1"/>
</dbReference>
<reference evidence="9 10" key="1">
    <citation type="submission" date="2013-11" db="EMBL/GenBank/DDBJ databases">
        <title>Genome sequencing of Stegodyphus mimosarum.</title>
        <authorList>
            <person name="Bechsgaard J."/>
        </authorList>
    </citation>
    <scope>NUCLEOTIDE SEQUENCE [LARGE SCALE GENOMIC DNA]</scope>
</reference>
<dbReference type="OrthoDB" id="6413564at2759"/>
<comment type="pathway">
    <text evidence="1">Protein modification; protein ubiquitination.</text>
</comment>
<dbReference type="InterPro" id="IPR006652">
    <property type="entry name" value="Kelch_1"/>
</dbReference>
<protein>
    <recommendedName>
        <fullName evidence="2">Kelch-like protein diablo</fullName>
    </recommendedName>
</protein>
<dbReference type="PANTHER" id="PTHR24412:SF489">
    <property type="entry name" value="RING FINGER DOMAIN AND KELCH REPEAT-CONTAINING PROTEIN DDB_G0271372"/>
    <property type="match status" value="1"/>
</dbReference>
<sequence>MDYKKYIRDSLSDNHFNRLHVLCDGYLLTEDGSEFGIHKIILALQSNYFQALFCFGNGLRKYILIPGIDGRTLNNVLSYIYTGSVHLCDENIREMLVASDYLLIEPLLKECRIFAVHKMTVTNCLPLFITAWENENLGILNNCYRFIQTHFECILRHPKSDISKLPFEALKKLLGDKSLNVSTERTVWLTIILWVEKKIPERLLHVPELLKQISLKDMDEALLNKIALHPIVRNNPAFEHSSKNEETHFSELKSFLLSLNGPRIPLYLNLIIYHCAFDFRDNIQIFLTYDDKLDIWRKISEAAFYPDIIIPCRQYVYLFNTWENSCIIFDIIDKSWTMPNSMNITRYEYSVVKLEDCVYSLGGWTEDNLPTNSVEYYDPDTNIWVEVNPMHPMNSYVAVSLNGQIYVFGDISDDEDLIMGAQVYNSHSDEWNTITPPKVLREDFAAVVYEGYIYLIGGHNNINALFNVEMYDPVKDTWLDFPSLPFPYFMPKAIVWQKTLLVFDNHLDDRKYYKTSPPLLWDMNECSWQVISTPSPMNELHLYHFCEVFMYLEFVYFCVVFMPVYI</sequence>
<evidence type="ECO:0000256" key="7">
    <source>
        <dbReference type="ARBA" id="ARBA00043912"/>
    </source>
</evidence>
<dbReference type="AlphaFoldDB" id="A0A087TCA3"/>
<dbReference type="Proteomes" id="UP000054359">
    <property type="component" value="Unassembled WGS sequence"/>
</dbReference>
<keyword evidence="6" id="KW-0009">Actin-binding</keyword>
<dbReference type="InterPro" id="IPR011333">
    <property type="entry name" value="SKP1/BTB/POZ_sf"/>
</dbReference>
<dbReference type="InterPro" id="IPR011705">
    <property type="entry name" value="BACK"/>
</dbReference>
<dbReference type="InterPro" id="IPR017096">
    <property type="entry name" value="BTB-kelch_protein"/>
</dbReference>
<dbReference type="InterPro" id="IPR056737">
    <property type="entry name" value="Beta-prop_ATRN-MKLN-like"/>
</dbReference>
<dbReference type="SMART" id="SM00225">
    <property type="entry name" value="BTB"/>
    <property type="match status" value="1"/>
</dbReference>
<accession>A0A087TCA3</accession>
<dbReference type="InterPro" id="IPR015915">
    <property type="entry name" value="Kelch-typ_b-propeller"/>
</dbReference>
<dbReference type="PROSITE" id="PS50097">
    <property type="entry name" value="BTB"/>
    <property type="match status" value="1"/>
</dbReference>
<feature type="domain" description="BTB" evidence="8">
    <location>
        <begin position="23"/>
        <end position="89"/>
    </location>
</feature>
<dbReference type="SMART" id="SM00875">
    <property type="entry name" value="BACK"/>
    <property type="match status" value="1"/>
</dbReference>
<evidence type="ECO:0000256" key="3">
    <source>
        <dbReference type="ARBA" id="ARBA00022441"/>
    </source>
</evidence>
<evidence type="ECO:0000256" key="6">
    <source>
        <dbReference type="ARBA" id="ARBA00023203"/>
    </source>
</evidence>
<dbReference type="PANTHER" id="PTHR24412">
    <property type="entry name" value="KELCH PROTEIN"/>
    <property type="match status" value="1"/>
</dbReference>
<keyword evidence="5" id="KW-0833">Ubl conjugation pathway</keyword>
<dbReference type="EMBL" id="KK114564">
    <property type="protein sequence ID" value="KFM62742.1"/>
    <property type="molecule type" value="Genomic_DNA"/>
</dbReference>
<evidence type="ECO:0000313" key="9">
    <source>
        <dbReference type="EMBL" id="KFM62742.1"/>
    </source>
</evidence>
<dbReference type="GO" id="GO:0003779">
    <property type="term" value="F:actin binding"/>
    <property type="evidence" value="ECO:0007669"/>
    <property type="project" value="UniProtKB-KW"/>
</dbReference>
<dbReference type="Gene3D" id="1.25.40.420">
    <property type="match status" value="1"/>
</dbReference>
<dbReference type="Gene3D" id="3.30.710.10">
    <property type="entry name" value="Potassium Channel Kv1.1, Chain A"/>
    <property type="match status" value="1"/>
</dbReference>
<dbReference type="SUPFAM" id="SSF54695">
    <property type="entry name" value="POZ domain"/>
    <property type="match status" value="1"/>
</dbReference>
<dbReference type="GO" id="GO:0016567">
    <property type="term" value="P:protein ubiquitination"/>
    <property type="evidence" value="ECO:0007669"/>
    <property type="project" value="UniProtKB-UniPathway"/>
</dbReference>
<proteinExistence type="predicted"/>